<name>A0A1C8FJ44_9PSED</name>
<accession>A0A1C8FJ44</accession>
<reference evidence="1" key="1">
    <citation type="journal article" date="2016" name="Science">
        <title>A selective insecticidal protein from Pseudomonas for controlling corn rootworms.</title>
        <authorList>
            <person name="Schellenberger U."/>
            <person name="Oral J."/>
            <person name="Rosen B.A."/>
            <person name="Wei J.-Z."/>
            <person name="Zhu G."/>
            <person name="Xie W."/>
            <person name="McDonald M.J."/>
            <person name="Cerf D.C."/>
            <person name="Diehn S.H."/>
            <person name="Crane V.C."/>
            <person name="Sandahl G.A."/>
            <person name="Zhao J.-Z."/>
            <person name="Nowatzki T.M."/>
            <person name="Sethi A."/>
            <person name="Liu L."/>
            <person name="Pan Z."/>
            <person name="Wang Y."/>
            <person name="Lu A.L."/>
            <person name="Wu G."/>
            <person name="Liu L."/>
        </authorList>
    </citation>
    <scope>NUCLEOTIDE SEQUENCE</scope>
    <source>
        <strain evidence="1">DuPont Pioneer:DC14B2</strain>
    </source>
</reference>
<dbReference type="AlphaFoldDB" id="A0A1C8FJ44"/>
<protein>
    <submittedName>
        <fullName evidence="1">IPD072Da</fullName>
    </submittedName>
</protein>
<evidence type="ECO:0000313" key="1">
    <source>
        <dbReference type="EMBL" id="AMN88676.1"/>
    </source>
</evidence>
<organism evidence="1">
    <name type="scientific">Pseudomonas congelans</name>
    <dbReference type="NCBI Taxonomy" id="200452"/>
    <lineage>
        <taxon>Bacteria</taxon>
        <taxon>Pseudomonadati</taxon>
        <taxon>Pseudomonadota</taxon>
        <taxon>Gammaproteobacteria</taxon>
        <taxon>Pseudomonadales</taxon>
        <taxon>Pseudomonadaceae</taxon>
        <taxon>Pseudomonas</taxon>
    </lineage>
</organism>
<proteinExistence type="predicted"/>
<sequence length="86" mass="9506">MGITVTNKSSKKIEASINKWGSDGDTKFFGIDSGKQESWDRSDDRGFVLSLKRNGTQAPYYVQATSKIEIENSTVKDHGETIHPVA</sequence>
<dbReference type="EMBL" id="KT795295">
    <property type="protein sequence ID" value="AMN88676.1"/>
    <property type="molecule type" value="Genomic_DNA"/>
</dbReference>